<dbReference type="Pfam" id="PF03140">
    <property type="entry name" value="DUF247"/>
    <property type="match status" value="1"/>
</dbReference>
<dbReference type="OrthoDB" id="591587at2759"/>
<protein>
    <recommendedName>
        <fullName evidence="4">Transmembrane protein</fullName>
    </recommendedName>
</protein>
<comment type="caution">
    <text evidence="2">The sequence shown here is derived from an EMBL/GenBank/DDBJ whole genome shotgun (WGS) entry which is preliminary data.</text>
</comment>
<dbReference type="InterPro" id="IPR004158">
    <property type="entry name" value="DUF247_pln"/>
</dbReference>
<evidence type="ECO:0008006" key="4">
    <source>
        <dbReference type="Google" id="ProtNLM"/>
    </source>
</evidence>
<name>A0A7J0E8U2_9ERIC</name>
<feature type="transmembrane region" description="Helical" evidence="1">
    <location>
        <begin position="450"/>
        <end position="475"/>
    </location>
</feature>
<reference evidence="2 3" key="1">
    <citation type="submission" date="2019-07" db="EMBL/GenBank/DDBJ databases">
        <title>De Novo Assembly of kiwifruit Actinidia rufa.</title>
        <authorList>
            <person name="Sugita-Konishi S."/>
            <person name="Sato K."/>
            <person name="Mori E."/>
            <person name="Abe Y."/>
            <person name="Kisaki G."/>
            <person name="Hamano K."/>
            <person name="Suezawa K."/>
            <person name="Otani M."/>
            <person name="Fukuda T."/>
            <person name="Manabe T."/>
            <person name="Gomi K."/>
            <person name="Tabuchi M."/>
            <person name="Akimitsu K."/>
            <person name="Kataoka I."/>
        </authorList>
    </citation>
    <scope>NUCLEOTIDE SEQUENCE [LARGE SCALE GENOMIC DNA]</scope>
    <source>
        <strain evidence="3">cv. Fuchu</strain>
    </source>
</reference>
<keyword evidence="1" id="KW-0472">Membrane</keyword>
<dbReference type="Proteomes" id="UP000585474">
    <property type="component" value="Unassembled WGS sequence"/>
</dbReference>
<accession>A0A7J0E8U2</accession>
<organism evidence="2 3">
    <name type="scientific">Actinidia rufa</name>
    <dbReference type="NCBI Taxonomy" id="165716"/>
    <lineage>
        <taxon>Eukaryota</taxon>
        <taxon>Viridiplantae</taxon>
        <taxon>Streptophyta</taxon>
        <taxon>Embryophyta</taxon>
        <taxon>Tracheophyta</taxon>
        <taxon>Spermatophyta</taxon>
        <taxon>Magnoliopsida</taxon>
        <taxon>eudicotyledons</taxon>
        <taxon>Gunneridae</taxon>
        <taxon>Pentapetalae</taxon>
        <taxon>asterids</taxon>
        <taxon>Ericales</taxon>
        <taxon>Actinidiaceae</taxon>
        <taxon>Actinidia</taxon>
    </lineage>
</organism>
<evidence type="ECO:0000313" key="3">
    <source>
        <dbReference type="Proteomes" id="UP000585474"/>
    </source>
</evidence>
<keyword evidence="1" id="KW-0812">Transmembrane</keyword>
<keyword evidence="3" id="KW-1185">Reference proteome</keyword>
<dbReference type="PANTHER" id="PTHR31170:SF25">
    <property type="entry name" value="BNAA09G04570D PROTEIN"/>
    <property type="match status" value="1"/>
</dbReference>
<proteinExistence type="predicted"/>
<evidence type="ECO:0000256" key="1">
    <source>
        <dbReference type="SAM" id="Phobius"/>
    </source>
</evidence>
<dbReference type="EMBL" id="BJWL01000002">
    <property type="protein sequence ID" value="GFY82349.1"/>
    <property type="molecule type" value="Genomic_DNA"/>
</dbReference>
<dbReference type="PANTHER" id="PTHR31170">
    <property type="entry name" value="BNAC04G53230D PROTEIN"/>
    <property type="match status" value="1"/>
</dbReference>
<evidence type="ECO:0000313" key="2">
    <source>
        <dbReference type="EMBL" id="GFY82349.1"/>
    </source>
</evidence>
<sequence>MEDSLVETIHKKISEAAEKRKALQGAQLEASIYRVPDELRKLKTSAYRPRLVSIGPFHSKHQKSSCQELKASYADSLLSRVSGSEKQVYEQLLKECVEEMERAVDKAKKCYSEQVHELNPEMLFIDGCFVLEFLYNDYQIKNLLAQGTTGSIHEANQIRKEDNIFCSALARLIVQHDLLLLENQLPFFILEKLFHLTVERVPDHPPSRTLKEYVILSFGDSIGPKRKTEDGKSCSCSPSECVLCLASFCKPMPRMYIGNKGMELENRPIEVENYHVLHILHDHYLPLEKVEGNGESSKKESDLSELMHSASDLDYAGIKFVPIKDGFTVSFSRSQGQFEIPIVRIDDFTEPLLRNLIAFEQCCPRVSSHFTSFAYLMDSLISTEKDVKVLERAGVIHNYLGTDENASDLFNKLCHEVALVEFKFAETCRHADEYSKRCWPAAVAYMRRQYFATLWTTIAFLVAFIAFGITVTNFVRSFL</sequence>
<gene>
    <name evidence="2" type="ORF">Acr_02g0005890</name>
</gene>
<dbReference type="AlphaFoldDB" id="A0A7J0E8U2"/>
<keyword evidence="1" id="KW-1133">Transmembrane helix</keyword>